<gene>
    <name evidence="5 7" type="primary">tsf</name>
    <name evidence="7" type="ORF">RSDT_0653</name>
</gene>
<dbReference type="Proteomes" id="UP000242645">
    <property type="component" value="Chromosome"/>
</dbReference>
<dbReference type="GO" id="GO:0003746">
    <property type="term" value="F:translation elongation factor activity"/>
    <property type="evidence" value="ECO:0007669"/>
    <property type="project" value="UniProtKB-UniRule"/>
</dbReference>
<dbReference type="SUPFAM" id="SSF46934">
    <property type="entry name" value="UBA-like"/>
    <property type="match status" value="1"/>
</dbReference>
<dbReference type="GO" id="GO:0005737">
    <property type="term" value="C:cytoplasm"/>
    <property type="evidence" value="ECO:0007669"/>
    <property type="project" value="UniProtKB-SubCell"/>
</dbReference>
<dbReference type="EMBL" id="AP017368">
    <property type="protein sequence ID" value="BAV92165.1"/>
    <property type="molecule type" value="Genomic_DNA"/>
</dbReference>
<dbReference type="RefSeq" id="WP_096400514.1">
    <property type="nucleotide sequence ID" value="NZ_AP017368.1"/>
</dbReference>
<feature type="domain" description="Translation elongation factor EFTs/EF1B dimerisation" evidence="6">
    <location>
        <begin position="75"/>
        <end position="284"/>
    </location>
</feature>
<comment type="subcellular location">
    <subcellularLocation>
        <location evidence="5">Cytoplasm</location>
    </subcellularLocation>
</comment>
<dbReference type="CDD" id="cd14275">
    <property type="entry name" value="UBA_EF-Ts"/>
    <property type="match status" value="1"/>
</dbReference>
<dbReference type="Gene3D" id="1.10.286.20">
    <property type="match status" value="1"/>
</dbReference>
<dbReference type="InterPro" id="IPR014039">
    <property type="entry name" value="Transl_elong_EFTs/EF1B_dimer"/>
</dbReference>
<dbReference type="Pfam" id="PF00889">
    <property type="entry name" value="EF_TS"/>
    <property type="match status" value="1"/>
</dbReference>
<evidence type="ECO:0000256" key="4">
    <source>
        <dbReference type="ARBA" id="ARBA00022917"/>
    </source>
</evidence>
<name>A0A1J1DU05_9BACT</name>
<evidence type="ECO:0000259" key="6">
    <source>
        <dbReference type="Pfam" id="PF00889"/>
    </source>
</evidence>
<dbReference type="AlphaFoldDB" id="A0A1J1DU05"/>
<evidence type="ECO:0000256" key="2">
    <source>
        <dbReference type="ARBA" id="ARBA00016956"/>
    </source>
</evidence>
<keyword evidence="4 5" id="KW-0648">Protein biosynthesis</keyword>
<evidence type="ECO:0000313" key="8">
    <source>
        <dbReference type="Proteomes" id="UP000242645"/>
    </source>
</evidence>
<dbReference type="InterPro" id="IPR018101">
    <property type="entry name" value="Transl_elong_Ts_CS"/>
</dbReference>
<evidence type="ECO:0000256" key="5">
    <source>
        <dbReference type="HAMAP-Rule" id="MF_00050"/>
    </source>
</evidence>
<protein>
    <recommendedName>
        <fullName evidence="2 5">Elongation factor Ts</fullName>
        <shortName evidence="5">EF-Ts</shortName>
    </recommendedName>
</protein>
<dbReference type="InterPro" id="IPR001816">
    <property type="entry name" value="Transl_elong_EFTs/EF1B"/>
</dbReference>
<keyword evidence="5" id="KW-0963">Cytoplasm</keyword>
<keyword evidence="3 5" id="KW-0251">Elongation factor</keyword>
<dbReference type="PROSITE" id="PS01126">
    <property type="entry name" value="EF_TS_1"/>
    <property type="match status" value="1"/>
</dbReference>
<dbReference type="Gene3D" id="3.30.479.20">
    <property type="entry name" value="Elongation factor Ts, dimerisation domain"/>
    <property type="match status" value="2"/>
</dbReference>
<comment type="function">
    <text evidence="5">Associates with the EF-Tu.GDP complex and induces the exchange of GDP to GTP. It remains bound to the aminoacyl-tRNA.EF-Tu.GTP complex up to the GTP hydrolysis stage on the ribosome.</text>
</comment>
<dbReference type="InterPro" id="IPR036402">
    <property type="entry name" value="EF-Ts_dimer_sf"/>
</dbReference>
<dbReference type="Gene3D" id="1.10.8.10">
    <property type="entry name" value="DNA helicase RuvA subunit, C-terminal domain"/>
    <property type="match status" value="1"/>
</dbReference>
<dbReference type="KEGG" id="dtr:RSDT_0653"/>
<dbReference type="PANTHER" id="PTHR11741">
    <property type="entry name" value="ELONGATION FACTOR TS"/>
    <property type="match status" value="1"/>
</dbReference>
<evidence type="ECO:0000313" key="7">
    <source>
        <dbReference type="EMBL" id="BAV92165.1"/>
    </source>
</evidence>
<comment type="similarity">
    <text evidence="1 5">Belongs to the EF-Ts family.</text>
</comment>
<dbReference type="FunFam" id="1.10.8.10:FF:000001">
    <property type="entry name" value="Elongation factor Ts"/>
    <property type="match status" value="1"/>
</dbReference>
<dbReference type="PANTHER" id="PTHR11741:SF0">
    <property type="entry name" value="ELONGATION FACTOR TS, MITOCHONDRIAL"/>
    <property type="match status" value="1"/>
</dbReference>
<evidence type="ECO:0000256" key="1">
    <source>
        <dbReference type="ARBA" id="ARBA00005532"/>
    </source>
</evidence>
<sequence>MAISAQLQLVKDLREKTGAGVMDCKKALEEVDGVLEKAVDWLRRKGMAKAAKKSGRVTSEGLVTAAQSPDGKHVAMAALLCETDFVARGDQFQNMAARVAQTVLDSNPADHAALESLMGEDLTQLIASVGENMQIGKFARHTCVSDKEIVGSYIHANGKIGVLAYLTVGKAASVGRPEVLEFAKNLAMQVTAANPMALDAQSLDTAAVEHEREIYRQKALEEGKPTNIVDRIADGAVKKFYKEVCLMEQPYIRDDKKSVSDITREAAKAVGDDITVTGFARIQLAVE</sequence>
<dbReference type="NCBIfam" id="TIGR00116">
    <property type="entry name" value="tsf"/>
    <property type="match status" value="1"/>
</dbReference>
<dbReference type="OrthoDB" id="9808348at2"/>
<keyword evidence="8" id="KW-1185">Reference proteome</keyword>
<accession>A0A1J1DU05</accession>
<evidence type="ECO:0000256" key="3">
    <source>
        <dbReference type="ARBA" id="ARBA00022768"/>
    </source>
</evidence>
<reference evidence="7 8" key="1">
    <citation type="journal article" date="2017" name="ISME J.">
        <title>Genome of 'Ca. Desulfovibrio trichonymphae', an H2-oxidizing bacterium in a tripartite symbiotic system within a protist cell in the termite gut.</title>
        <authorList>
            <person name="Kuwahara H."/>
            <person name="Yuki M."/>
            <person name="Izawa K."/>
            <person name="Ohkuma M."/>
            <person name="Hongoh Y."/>
        </authorList>
    </citation>
    <scope>NUCLEOTIDE SEQUENCE [LARGE SCALE GENOMIC DNA]</scope>
    <source>
        <strain evidence="7 8">Rs-N31</strain>
    </source>
</reference>
<dbReference type="HAMAP" id="MF_00050">
    <property type="entry name" value="EF_Ts"/>
    <property type="match status" value="1"/>
</dbReference>
<organism evidence="7 8">
    <name type="scientific">Candidatus Desulfovibrio trichonymphae</name>
    <dbReference type="NCBI Taxonomy" id="1725232"/>
    <lineage>
        <taxon>Bacteria</taxon>
        <taxon>Pseudomonadati</taxon>
        <taxon>Thermodesulfobacteriota</taxon>
        <taxon>Desulfovibrionia</taxon>
        <taxon>Desulfovibrionales</taxon>
        <taxon>Desulfovibrionaceae</taxon>
        <taxon>Desulfovibrio</taxon>
    </lineage>
</organism>
<proteinExistence type="inferred from homology"/>
<dbReference type="InterPro" id="IPR009060">
    <property type="entry name" value="UBA-like_sf"/>
</dbReference>
<dbReference type="SUPFAM" id="SSF54713">
    <property type="entry name" value="Elongation factor Ts (EF-Ts), dimerisation domain"/>
    <property type="match status" value="2"/>
</dbReference>
<feature type="region of interest" description="Involved in Mg(2+) ion dislocation from EF-Tu" evidence="5">
    <location>
        <begin position="83"/>
        <end position="86"/>
    </location>
</feature>